<keyword evidence="3" id="KW-1185">Reference proteome</keyword>
<comment type="caution">
    <text evidence="2">The sequence shown here is derived from an EMBL/GenBank/DDBJ whole genome shotgun (WGS) entry which is preliminary data.</text>
</comment>
<name>A0ABT2TBA6_9FIRM</name>
<organism evidence="2 3">
    <name type="scientific">Faecalicatena acetigenes</name>
    <dbReference type="NCBI Taxonomy" id="2981790"/>
    <lineage>
        <taxon>Bacteria</taxon>
        <taxon>Bacillati</taxon>
        <taxon>Bacillota</taxon>
        <taxon>Clostridia</taxon>
        <taxon>Lachnospirales</taxon>
        <taxon>Lachnospiraceae</taxon>
        <taxon>Faecalicatena</taxon>
    </lineage>
</organism>
<feature type="domain" description="DUF1653" evidence="1">
    <location>
        <begin position="11"/>
        <end position="74"/>
    </location>
</feature>
<dbReference type="Gene3D" id="2.30.30.320">
    <property type="entry name" value="DUF1653-like domain"/>
    <property type="match status" value="1"/>
</dbReference>
<dbReference type="EMBL" id="JAOQJX010000010">
    <property type="protein sequence ID" value="MCU6747568.1"/>
    <property type="molecule type" value="Genomic_DNA"/>
</dbReference>
<dbReference type="InterPro" id="IPR023387">
    <property type="entry name" value="DUF1653-like_dom"/>
</dbReference>
<proteinExistence type="predicted"/>
<dbReference type="InterPro" id="IPR037135">
    <property type="entry name" value="DUF1653-like_dom_sf"/>
</dbReference>
<evidence type="ECO:0000313" key="3">
    <source>
        <dbReference type="Proteomes" id="UP001652394"/>
    </source>
</evidence>
<evidence type="ECO:0000313" key="2">
    <source>
        <dbReference type="EMBL" id="MCU6747568.1"/>
    </source>
</evidence>
<dbReference type="Proteomes" id="UP001652394">
    <property type="component" value="Unassembled WGS sequence"/>
</dbReference>
<dbReference type="RefSeq" id="WP_059069314.1">
    <property type="nucleotide sequence ID" value="NZ_JAOQJX010000010.1"/>
</dbReference>
<protein>
    <submittedName>
        <fullName evidence="2">DUF1653 domain-containing protein</fullName>
    </submittedName>
</protein>
<gene>
    <name evidence="2" type="ORF">OCV51_07850</name>
</gene>
<dbReference type="Pfam" id="PF07866">
    <property type="entry name" value="DUF1653"/>
    <property type="match status" value="1"/>
</dbReference>
<evidence type="ECO:0000259" key="1">
    <source>
        <dbReference type="Pfam" id="PF07866"/>
    </source>
</evidence>
<reference evidence="2 3" key="1">
    <citation type="journal article" date="2021" name="ISME Commun">
        <title>Automated analysis of genomic sequences facilitates high-throughput and comprehensive description of bacteria.</title>
        <authorList>
            <person name="Hitch T.C.A."/>
        </authorList>
    </citation>
    <scope>NUCLEOTIDE SEQUENCE [LARGE SCALE GENOMIC DNA]</scope>
    <source>
        <strain evidence="2 3">H2_18</strain>
    </source>
</reference>
<sequence>MDRKRPQKGDVYIHFKGKQYQIICIAMHTETEEELVVYQALYGNRGIYARPLDMFLSPVDLEKYPEARQKYRFELVKEEKKDITEASGPHLLPVFLELDRNEERIEFLQRNKRKLNDTFLTAAAESLEYVEKKGTLEERYQDMLKFLKTKIKYERSRLR</sequence>
<accession>A0ABT2TBA6</accession>